<comment type="caution">
    <text evidence="2">The sequence shown here is derived from an EMBL/GenBank/DDBJ whole genome shotgun (WGS) entry which is preliminary data.</text>
</comment>
<evidence type="ECO:0000313" key="2">
    <source>
        <dbReference type="EMBL" id="MPM91690.1"/>
    </source>
</evidence>
<sequence>MVTRLQIGNYTLLNRTIRREALHLLRKGRQQFGQGLGHANRFLARRHLKKAPTKQEEHEHGDRVEINFATLDKGCPATCQKGRPHTERHRHIHPDPAQLDIPPGVPEERRRRIEDDGQRQQQTGPTHQTLDIGRHVAIGDIHRIGIHHHLHHPETGDPQAPQGIATLLAGYFLILRGIVGIRTVTDGGNRSENIGKFDA</sequence>
<feature type="compositionally biased region" description="Basic and acidic residues" evidence="1">
    <location>
        <begin position="106"/>
        <end position="118"/>
    </location>
</feature>
<name>A0A645DQD2_9ZZZZ</name>
<accession>A0A645DQD2</accession>
<feature type="region of interest" description="Disordered" evidence="1">
    <location>
        <begin position="80"/>
        <end position="127"/>
    </location>
</feature>
<organism evidence="2">
    <name type="scientific">bioreactor metagenome</name>
    <dbReference type="NCBI Taxonomy" id="1076179"/>
    <lineage>
        <taxon>unclassified sequences</taxon>
        <taxon>metagenomes</taxon>
        <taxon>ecological metagenomes</taxon>
    </lineage>
</organism>
<feature type="compositionally biased region" description="Basic residues" evidence="1">
    <location>
        <begin position="82"/>
        <end position="92"/>
    </location>
</feature>
<dbReference type="EMBL" id="VSSQ01038719">
    <property type="protein sequence ID" value="MPM91690.1"/>
    <property type="molecule type" value="Genomic_DNA"/>
</dbReference>
<evidence type="ECO:0000256" key="1">
    <source>
        <dbReference type="SAM" id="MobiDB-lite"/>
    </source>
</evidence>
<reference evidence="2" key="1">
    <citation type="submission" date="2019-08" db="EMBL/GenBank/DDBJ databases">
        <authorList>
            <person name="Kucharzyk K."/>
            <person name="Murdoch R.W."/>
            <person name="Higgins S."/>
            <person name="Loffler F."/>
        </authorList>
    </citation>
    <scope>NUCLEOTIDE SEQUENCE</scope>
</reference>
<proteinExistence type="predicted"/>
<protein>
    <submittedName>
        <fullName evidence="2">Uncharacterized protein</fullName>
    </submittedName>
</protein>
<dbReference type="AlphaFoldDB" id="A0A645DQD2"/>
<gene>
    <name evidence="2" type="ORF">SDC9_138822</name>
</gene>